<dbReference type="OrthoDB" id="9832995at2"/>
<gene>
    <name evidence="2" type="ORF">SAMN05444483_11642</name>
</gene>
<evidence type="ECO:0000313" key="3">
    <source>
        <dbReference type="Proteomes" id="UP000183945"/>
    </source>
</evidence>
<dbReference type="EMBL" id="FQVT01000016">
    <property type="protein sequence ID" value="SHG56209.1"/>
    <property type="molecule type" value="Genomic_DNA"/>
</dbReference>
<name>A0A1M5KUL0_SALEC</name>
<dbReference type="PROSITE" id="PS51257">
    <property type="entry name" value="PROKAR_LIPOPROTEIN"/>
    <property type="match status" value="1"/>
</dbReference>
<dbReference type="RefSeq" id="WP_072881310.1">
    <property type="nucleotide sequence ID" value="NZ_FQVT01000016.1"/>
</dbReference>
<dbReference type="Proteomes" id="UP000183945">
    <property type="component" value="Unassembled WGS sequence"/>
</dbReference>
<protein>
    <recommendedName>
        <fullName evidence="4">Lipoprotein</fullName>
    </recommendedName>
</protein>
<keyword evidence="1" id="KW-0732">Signal</keyword>
<keyword evidence="3" id="KW-1185">Reference proteome</keyword>
<dbReference type="STRING" id="1073325.SAMN05444483_11642"/>
<feature type="chain" id="PRO_5013042069" description="Lipoprotein" evidence="1">
    <location>
        <begin position="22"/>
        <end position="142"/>
    </location>
</feature>
<proteinExistence type="predicted"/>
<reference evidence="3" key="1">
    <citation type="submission" date="2016-11" db="EMBL/GenBank/DDBJ databases">
        <authorList>
            <person name="Varghese N."/>
            <person name="Submissions S."/>
        </authorList>
    </citation>
    <scope>NUCLEOTIDE SEQUENCE [LARGE SCALE GENOMIC DNA]</scope>
    <source>
        <strain evidence="3">DSM 24579</strain>
    </source>
</reference>
<evidence type="ECO:0000256" key="1">
    <source>
        <dbReference type="SAM" id="SignalP"/>
    </source>
</evidence>
<organism evidence="2 3">
    <name type="scientific">Salegentibacter echinorum</name>
    <dbReference type="NCBI Taxonomy" id="1073325"/>
    <lineage>
        <taxon>Bacteria</taxon>
        <taxon>Pseudomonadati</taxon>
        <taxon>Bacteroidota</taxon>
        <taxon>Flavobacteriia</taxon>
        <taxon>Flavobacteriales</taxon>
        <taxon>Flavobacteriaceae</taxon>
        <taxon>Salegentibacter</taxon>
    </lineage>
</organism>
<feature type="signal peptide" evidence="1">
    <location>
        <begin position="1"/>
        <end position="21"/>
    </location>
</feature>
<sequence>MKNKKIILLIGLALILFSSCKSDPFTPTDKNISAAIANIKTLSECQKIEYKMIGNPSNDLKEGPLSTIKVEIFNASKPIEDYESFGKRCAKIISKASKKTENYSKVWISFVSNGKKKKNRVIGIDIEVSKEVRNFVYNRSNL</sequence>
<dbReference type="AlphaFoldDB" id="A0A1M5KUL0"/>
<accession>A0A1M5KUL0</accession>
<evidence type="ECO:0008006" key="4">
    <source>
        <dbReference type="Google" id="ProtNLM"/>
    </source>
</evidence>
<evidence type="ECO:0000313" key="2">
    <source>
        <dbReference type="EMBL" id="SHG56209.1"/>
    </source>
</evidence>